<dbReference type="GO" id="GO:0006511">
    <property type="term" value="P:ubiquitin-dependent protein catabolic process"/>
    <property type="evidence" value="ECO:0007669"/>
    <property type="project" value="TreeGrafter"/>
</dbReference>
<evidence type="ECO:0000313" key="1">
    <source>
        <dbReference type="Ensembl" id="ENSLAFP00000025458.1"/>
    </source>
</evidence>
<reference evidence="1" key="3">
    <citation type="submission" date="2025-09" db="UniProtKB">
        <authorList>
            <consortium name="Ensembl"/>
        </authorList>
    </citation>
    <scope>IDENTIFICATION</scope>
    <source>
        <strain evidence="1">Isolate ISIS603380</strain>
    </source>
</reference>
<evidence type="ECO:0008006" key="3">
    <source>
        <dbReference type="Google" id="ProtNLM"/>
    </source>
</evidence>
<organism evidence="1 2">
    <name type="scientific">Loxodonta africana</name>
    <name type="common">African elephant</name>
    <dbReference type="NCBI Taxonomy" id="9785"/>
    <lineage>
        <taxon>Eukaryota</taxon>
        <taxon>Metazoa</taxon>
        <taxon>Chordata</taxon>
        <taxon>Craniata</taxon>
        <taxon>Vertebrata</taxon>
        <taxon>Euteleostomi</taxon>
        <taxon>Mammalia</taxon>
        <taxon>Eutheria</taxon>
        <taxon>Afrotheria</taxon>
        <taxon>Proboscidea</taxon>
        <taxon>Elephantidae</taxon>
        <taxon>Loxodonta</taxon>
    </lineage>
</organism>
<dbReference type="GO" id="GO:0005730">
    <property type="term" value="C:nucleolus"/>
    <property type="evidence" value="ECO:0007669"/>
    <property type="project" value="TreeGrafter"/>
</dbReference>
<dbReference type="eggNOG" id="ENOG502QQ65">
    <property type="taxonomic scope" value="Eukaryota"/>
</dbReference>
<dbReference type="AlphaFoldDB" id="G3UCA0"/>
<dbReference type="STRING" id="9785.ENSLAFP00000025458"/>
<dbReference type="InterPro" id="IPR031248">
    <property type="entry name" value="RNF213"/>
</dbReference>
<dbReference type="HOGENOM" id="CLU_124206_0_0_1"/>
<dbReference type="GO" id="GO:0016020">
    <property type="term" value="C:membrane"/>
    <property type="evidence" value="ECO:0007669"/>
    <property type="project" value="TreeGrafter"/>
</dbReference>
<dbReference type="GO" id="GO:0004842">
    <property type="term" value="F:ubiquitin-protein transferase activity"/>
    <property type="evidence" value="ECO:0007669"/>
    <property type="project" value="InterPro"/>
</dbReference>
<sequence length="189" mass="21256">MQAPSQPLPTYDEVLLCTPGTTFEEVALFLRRCLTLGSQEHKVYSLLYADQLSYEVGCQVEALFQSLCLQRHREDYKLVLVCDCDREHCYLPSAFSQYKVLVTPQASLESIQTYLVRHFRVPLQTPSAAVVFKDRVCVRVVASQRAGVGKITAKISGSHFSQGPPDDASPVQQWVNKCLGFRLRGSVRK</sequence>
<dbReference type="InParanoid" id="G3UCA0"/>
<dbReference type="GeneTree" id="ENSGT00630000089884"/>
<proteinExistence type="predicted"/>
<evidence type="ECO:0000313" key="2">
    <source>
        <dbReference type="Proteomes" id="UP000007646"/>
    </source>
</evidence>
<dbReference type="GO" id="GO:2000051">
    <property type="term" value="P:negative regulation of non-canonical Wnt signaling pathway"/>
    <property type="evidence" value="ECO:0007669"/>
    <property type="project" value="TreeGrafter"/>
</dbReference>
<dbReference type="Ensembl" id="ENSLAFT00000033105.1">
    <property type="protein sequence ID" value="ENSLAFP00000025458.1"/>
    <property type="gene ID" value="ENSLAFG00000028616.1"/>
</dbReference>
<dbReference type="GO" id="GO:0002040">
    <property type="term" value="P:sprouting angiogenesis"/>
    <property type="evidence" value="ECO:0007669"/>
    <property type="project" value="TreeGrafter"/>
</dbReference>
<dbReference type="PANTHER" id="PTHR22605">
    <property type="entry name" value="RZ-TYPE DOMAIN-CONTAINING PROTEIN"/>
    <property type="match status" value="1"/>
</dbReference>
<accession>G3UCA0</accession>
<dbReference type="GO" id="GO:0005829">
    <property type="term" value="C:cytosol"/>
    <property type="evidence" value="ECO:0007669"/>
    <property type="project" value="TreeGrafter"/>
</dbReference>
<dbReference type="PANTHER" id="PTHR22605:SF16">
    <property type="entry name" value="E3 UBIQUITIN-PROTEIN LIGASE RNF213"/>
    <property type="match status" value="1"/>
</dbReference>
<keyword evidence="2" id="KW-1185">Reference proteome</keyword>
<dbReference type="GO" id="GO:0016887">
    <property type="term" value="F:ATP hydrolysis activity"/>
    <property type="evidence" value="ECO:0007669"/>
    <property type="project" value="InterPro"/>
</dbReference>
<dbReference type="Proteomes" id="UP000007646">
    <property type="component" value="Unassembled WGS sequence"/>
</dbReference>
<reference evidence="1 2" key="1">
    <citation type="submission" date="2009-06" db="EMBL/GenBank/DDBJ databases">
        <title>The Genome Sequence of Loxodonta africana (African elephant).</title>
        <authorList>
            <person name="Di Palma F."/>
            <person name="Heiman D."/>
            <person name="Young S."/>
            <person name="Johnson J."/>
            <person name="Lander E.S."/>
            <person name="Lindblad-Toh K."/>
        </authorList>
    </citation>
    <scope>NUCLEOTIDE SEQUENCE [LARGE SCALE GENOMIC DNA]</scope>
    <source>
        <strain evidence="1 2">Isolate ISIS603380</strain>
    </source>
</reference>
<protein>
    <recommendedName>
        <fullName evidence="3">RN213 ligase</fullName>
    </recommendedName>
</protein>
<reference evidence="1" key="2">
    <citation type="submission" date="2025-08" db="UniProtKB">
        <authorList>
            <consortium name="Ensembl"/>
        </authorList>
    </citation>
    <scope>IDENTIFICATION</scope>
    <source>
        <strain evidence="1">Isolate ISIS603380</strain>
    </source>
</reference>
<name>G3UCA0_LOXAF</name>